<dbReference type="AlphaFoldDB" id="A0A1H3BCP5"/>
<comment type="cofactor">
    <cofactor evidence="2">
        <name>a divalent metal cation</name>
        <dbReference type="ChEBI" id="CHEBI:60240"/>
    </cofactor>
</comment>
<evidence type="ECO:0000313" key="5">
    <source>
        <dbReference type="Proteomes" id="UP000199652"/>
    </source>
</evidence>
<proteinExistence type="inferred from homology"/>
<dbReference type="InterPro" id="IPR000979">
    <property type="entry name" value="Phosphodiesterase_MJ0936/Vps29"/>
</dbReference>
<sequence length="159" mass="17356">MRIGVVSDSHGNSRTLKQAIDAMGAVAVIFHLGDYVSDGESIKKMVDIPVITLRGNMDIGYEEGEDFVKTQFEGKTIIACHGHEFGVKGSLNTLFYKAKSEGADIVLYGHTHMPLVEKEEGILFMNPGALTYSHPGVDKSYGIITIIDDMVNGEIHSVR</sequence>
<evidence type="ECO:0000256" key="1">
    <source>
        <dbReference type="ARBA" id="ARBA00008950"/>
    </source>
</evidence>
<dbReference type="OrthoDB" id="9800565at2"/>
<keyword evidence="5" id="KW-1185">Reference proteome</keyword>
<reference evidence="5" key="1">
    <citation type="submission" date="2016-10" db="EMBL/GenBank/DDBJ databases">
        <authorList>
            <person name="Varghese N."/>
            <person name="Submissions S."/>
        </authorList>
    </citation>
    <scope>NUCLEOTIDE SEQUENCE [LARGE SCALE GENOMIC DNA]</scope>
    <source>
        <strain evidence="5">VPI 5359</strain>
    </source>
</reference>
<dbReference type="Pfam" id="PF12850">
    <property type="entry name" value="Metallophos_2"/>
    <property type="match status" value="1"/>
</dbReference>
<protein>
    <recommendedName>
        <fullName evidence="2">Phosphoesterase</fullName>
        <ecNumber evidence="2">3.1.4.-</ecNumber>
    </recommendedName>
</protein>
<comment type="similarity">
    <text evidence="1 2">Belongs to the metallophosphoesterase superfamily. YfcE family.</text>
</comment>
<dbReference type="CDD" id="cd00841">
    <property type="entry name" value="MPP_YfcE"/>
    <property type="match status" value="1"/>
</dbReference>
<dbReference type="InterPro" id="IPR041802">
    <property type="entry name" value="MPP_YfcE"/>
</dbReference>
<keyword evidence="2" id="KW-0479">Metal-binding</keyword>
<dbReference type="GO" id="GO:0016787">
    <property type="term" value="F:hydrolase activity"/>
    <property type="evidence" value="ECO:0007669"/>
    <property type="project" value="UniProtKB-UniRule"/>
</dbReference>
<feature type="domain" description="Calcineurin-like phosphoesterase" evidence="3">
    <location>
        <begin position="1"/>
        <end position="146"/>
    </location>
</feature>
<dbReference type="EC" id="3.1.4.-" evidence="2"/>
<organism evidence="4 5">
    <name type="scientific">Eubacterium barkeri</name>
    <name type="common">Clostridium barkeri</name>
    <dbReference type="NCBI Taxonomy" id="1528"/>
    <lineage>
        <taxon>Bacteria</taxon>
        <taxon>Bacillati</taxon>
        <taxon>Bacillota</taxon>
        <taxon>Clostridia</taxon>
        <taxon>Eubacteriales</taxon>
        <taxon>Eubacteriaceae</taxon>
        <taxon>Eubacterium</taxon>
    </lineage>
</organism>
<dbReference type="PANTHER" id="PTHR11124">
    <property type="entry name" value="VACUOLAR SORTING PROTEIN VPS29"/>
    <property type="match status" value="1"/>
</dbReference>
<evidence type="ECO:0000256" key="2">
    <source>
        <dbReference type="RuleBase" id="RU362039"/>
    </source>
</evidence>
<dbReference type="EMBL" id="FNOU01000002">
    <property type="protein sequence ID" value="SDX39702.1"/>
    <property type="molecule type" value="Genomic_DNA"/>
</dbReference>
<evidence type="ECO:0000259" key="3">
    <source>
        <dbReference type="Pfam" id="PF12850"/>
    </source>
</evidence>
<dbReference type="STRING" id="1528.SAMN04488579_10228"/>
<dbReference type="SUPFAM" id="SSF56300">
    <property type="entry name" value="Metallo-dependent phosphatases"/>
    <property type="match status" value="1"/>
</dbReference>
<dbReference type="Gene3D" id="3.60.21.10">
    <property type="match status" value="1"/>
</dbReference>
<dbReference type="GO" id="GO:0046872">
    <property type="term" value="F:metal ion binding"/>
    <property type="evidence" value="ECO:0007669"/>
    <property type="project" value="UniProtKB-KW"/>
</dbReference>
<dbReference type="InterPro" id="IPR029052">
    <property type="entry name" value="Metallo-depent_PP-like"/>
</dbReference>
<dbReference type="NCBIfam" id="TIGR00040">
    <property type="entry name" value="yfcE"/>
    <property type="match status" value="1"/>
</dbReference>
<gene>
    <name evidence="4" type="ORF">SAMN04488579_10228</name>
</gene>
<dbReference type="InterPro" id="IPR024654">
    <property type="entry name" value="Calcineurin-like_PHP_lpxH"/>
</dbReference>
<evidence type="ECO:0000313" key="4">
    <source>
        <dbReference type="EMBL" id="SDX39702.1"/>
    </source>
</evidence>
<dbReference type="RefSeq" id="WP_090242694.1">
    <property type="nucleotide sequence ID" value="NZ_FNOU01000002.1"/>
</dbReference>
<dbReference type="Proteomes" id="UP000199652">
    <property type="component" value="Unassembled WGS sequence"/>
</dbReference>
<accession>A0A1H3BCP5</accession>
<name>A0A1H3BCP5_EUBBA</name>